<dbReference type="PIRSF" id="PIRSF036492">
    <property type="entry name" value="ALDH"/>
    <property type="match status" value="1"/>
</dbReference>
<dbReference type="PANTHER" id="PTHR43570:SF16">
    <property type="entry name" value="ALDEHYDE DEHYDROGENASE TYPE III, ISOFORM Q"/>
    <property type="match status" value="1"/>
</dbReference>
<dbReference type="Gene3D" id="3.40.309.10">
    <property type="entry name" value="Aldehyde Dehydrogenase, Chain A, domain 2"/>
    <property type="match status" value="1"/>
</dbReference>
<dbReference type="CDD" id="cd07136">
    <property type="entry name" value="ALDH_YwdH-P39616"/>
    <property type="match status" value="1"/>
</dbReference>
<name>A0ABS7EL76_9FLAO</name>
<evidence type="ECO:0000256" key="1">
    <source>
        <dbReference type="ARBA" id="ARBA00009986"/>
    </source>
</evidence>
<evidence type="ECO:0000259" key="6">
    <source>
        <dbReference type="Pfam" id="PF00171"/>
    </source>
</evidence>
<dbReference type="InterPro" id="IPR016160">
    <property type="entry name" value="Ald_DH_CS_CYS"/>
</dbReference>
<evidence type="ECO:0000256" key="4">
    <source>
        <dbReference type="PROSITE-ProRule" id="PRU10007"/>
    </source>
</evidence>
<dbReference type="PROSITE" id="PS00687">
    <property type="entry name" value="ALDEHYDE_DEHYDR_GLU"/>
    <property type="match status" value="1"/>
</dbReference>
<dbReference type="Gene3D" id="3.40.605.10">
    <property type="entry name" value="Aldehyde Dehydrogenase, Chain A, domain 1"/>
    <property type="match status" value="1"/>
</dbReference>
<proteinExistence type="inferred from homology"/>
<reference evidence="7 8" key="1">
    <citation type="submission" date="2021-08" db="EMBL/GenBank/DDBJ databases">
        <title>Muricauda profundi sp. nov., a marine bacterium isolated from deep seawater of the Mariana Trench.</title>
        <authorList>
            <person name="Wei Y."/>
        </authorList>
    </citation>
    <scope>NUCLEOTIDE SEQUENCE [LARGE SCALE GENOMIC DNA]</scope>
    <source>
        <strain evidence="7 8">W52</strain>
    </source>
</reference>
<dbReference type="InterPro" id="IPR029510">
    <property type="entry name" value="Ald_DH_CS_GLU"/>
</dbReference>
<dbReference type="Proteomes" id="UP001196136">
    <property type="component" value="Unassembled WGS sequence"/>
</dbReference>
<dbReference type="InterPro" id="IPR016163">
    <property type="entry name" value="Ald_DH_C"/>
</dbReference>
<dbReference type="PANTHER" id="PTHR43570">
    <property type="entry name" value="ALDEHYDE DEHYDROGENASE"/>
    <property type="match status" value="1"/>
</dbReference>
<organism evidence="7 8">
    <name type="scientific">Flagellimonas abyssi</name>
    <dbReference type="NCBI Taxonomy" id="2864871"/>
    <lineage>
        <taxon>Bacteria</taxon>
        <taxon>Pseudomonadati</taxon>
        <taxon>Bacteroidota</taxon>
        <taxon>Flavobacteriia</taxon>
        <taxon>Flavobacteriales</taxon>
        <taxon>Flavobacteriaceae</taxon>
        <taxon>Flagellimonas</taxon>
    </lineage>
</organism>
<dbReference type="InterPro" id="IPR015590">
    <property type="entry name" value="Aldehyde_DH_dom"/>
</dbReference>
<dbReference type="EMBL" id="JAHZSV010000001">
    <property type="protein sequence ID" value="MBW8198338.1"/>
    <property type="molecule type" value="Genomic_DNA"/>
</dbReference>
<feature type="active site" evidence="4">
    <location>
        <position position="208"/>
    </location>
</feature>
<feature type="domain" description="Aldehyde dehydrogenase" evidence="6">
    <location>
        <begin position="3"/>
        <end position="426"/>
    </location>
</feature>
<evidence type="ECO:0000313" key="8">
    <source>
        <dbReference type="Proteomes" id="UP001196136"/>
    </source>
</evidence>
<dbReference type="RefSeq" id="WP_220112091.1">
    <property type="nucleotide sequence ID" value="NZ_JAHZSV010000001.1"/>
</dbReference>
<dbReference type="Pfam" id="PF00171">
    <property type="entry name" value="Aldedh"/>
    <property type="match status" value="1"/>
</dbReference>
<dbReference type="PROSITE" id="PS00070">
    <property type="entry name" value="ALDEHYDE_DEHYDR_CYS"/>
    <property type="match status" value="1"/>
</dbReference>
<dbReference type="InterPro" id="IPR016162">
    <property type="entry name" value="Ald_DH_N"/>
</dbReference>
<dbReference type="InterPro" id="IPR012394">
    <property type="entry name" value="Aldehyde_DH_NAD(P)"/>
</dbReference>
<evidence type="ECO:0000256" key="3">
    <source>
        <dbReference type="PIRNR" id="PIRNR036492"/>
    </source>
</evidence>
<dbReference type="InterPro" id="IPR016161">
    <property type="entry name" value="Ald_DH/histidinol_DH"/>
</dbReference>
<comment type="caution">
    <text evidence="7">The sequence shown here is derived from an EMBL/GenBank/DDBJ whole genome shotgun (WGS) entry which is preliminary data.</text>
</comment>
<accession>A0ABS7EL76</accession>
<evidence type="ECO:0000256" key="2">
    <source>
        <dbReference type="ARBA" id="ARBA00023002"/>
    </source>
</evidence>
<keyword evidence="2 3" id="KW-0560">Oxidoreductase</keyword>
<evidence type="ECO:0000313" key="7">
    <source>
        <dbReference type="EMBL" id="MBW8198338.1"/>
    </source>
</evidence>
<dbReference type="SUPFAM" id="SSF53720">
    <property type="entry name" value="ALDH-like"/>
    <property type="match status" value="1"/>
</dbReference>
<protein>
    <recommendedName>
        <fullName evidence="3">Aldehyde dehydrogenase</fullName>
    </recommendedName>
</protein>
<sequence>MVKQLVAAQNDFFATQKTKDVSFRKQYLKKLQQEIIDQEDAICDALYADFKKPKFESLATETQFALSELKHAIKNVESWSEPERVSASWSNFPSKEWIQPEPYGNVLIISPWNYPFMLAISPLIGALAAGNTAILKPSEFSTHTSKILARIIRKVFPPEYVTVVEGGVEVSQQLLAEKWEYIFFTGSTKVGKIVYKSAAKHLTPVTLELSGKNPCIVDDTASIKLAAKRIAWGKFINAGQTCIAPDYILVHKNVKDGLVKHLKQHITDFYGENMETSRDFARIATDKHYEELKAMLQGQPVLFGGTFTDKDRYIAPTLVDEPELDSTIMQGEIFGPILPIISYTEESELDTYISKYPKSLAFYVFSENKTFQKRLMNSYSFGGGAINDTVVHISNKDLPFGGVGASGIGGYHGKHTFGLFSHHKSVAKRGTWLDVPLRYAPYSISMDLVKKIKHLF</sequence>
<evidence type="ECO:0000256" key="5">
    <source>
        <dbReference type="RuleBase" id="RU003345"/>
    </source>
</evidence>
<keyword evidence="8" id="KW-1185">Reference proteome</keyword>
<comment type="similarity">
    <text evidence="1 3 5">Belongs to the aldehyde dehydrogenase family.</text>
</comment>
<gene>
    <name evidence="7" type="ORF">K1F36_00750</name>
</gene>